<dbReference type="Pfam" id="PF22481">
    <property type="entry name" value="DUF6985"/>
    <property type="match status" value="1"/>
</dbReference>
<protein>
    <recommendedName>
        <fullName evidence="1">DUF6985 domain-containing protein</fullName>
    </recommendedName>
</protein>
<evidence type="ECO:0000313" key="2">
    <source>
        <dbReference type="EMBL" id="QWG03045.1"/>
    </source>
</evidence>
<evidence type="ECO:0000259" key="1">
    <source>
        <dbReference type="Pfam" id="PF22481"/>
    </source>
</evidence>
<evidence type="ECO:0000313" key="3">
    <source>
        <dbReference type="Proteomes" id="UP000678679"/>
    </source>
</evidence>
<dbReference type="AlphaFoldDB" id="A0AAX1N6E5"/>
<dbReference type="KEGG" id="fya:KMW28_05540"/>
<keyword evidence="3" id="KW-1185">Reference proteome</keyword>
<name>A0AAX1N6E5_9BACT</name>
<sequence>MEKYWKHSNWGKFKYEEETLIGEIPLPEFNIFNLENLAPENGKYELTLQVEPKKFSPKISHIQIIENLIKNQKEIVSKIPTALWNDFNGIGPDSGMWWNGDIEEVLEGMEEKELSKESDINSLLSLSGIWIHEEFTNFETPLIELAFHASFEEEHGVGILTDSNTIIGAGYIMDVSPYENA</sequence>
<dbReference type="EMBL" id="CP076132">
    <property type="protein sequence ID" value="QWG03045.1"/>
    <property type="molecule type" value="Genomic_DNA"/>
</dbReference>
<organism evidence="2 3">
    <name type="scientific">Flammeovirga yaeyamensis</name>
    <dbReference type="NCBI Taxonomy" id="367791"/>
    <lineage>
        <taxon>Bacteria</taxon>
        <taxon>Pseudomonadati</taxon>
        <taxon>Bacteroidota</taxon>
        <taxon>Cytophagia</taxon>
        <taxon>Cytophagales</taxon>
        <taxon>Flammeovirgaceae</taxon>
        <taxon>Flammeovirga</taxon>
    </lineage>
</organism>
<accession>A0AAX1N6E5</accession>
<dbReference type="RefSeq" id="WP_169664495.1">
    <property type="nucleotide sequence ID" value="NZ_CP076132.1"/>
</dbReference>
<proteinExistence type="predicted"/>
<dbReference type="InterPro" id="IPR054254">
    <property type="entry name" value="DUF6985"/>
</dbReference>
<gene>
    <name evidence="2" type="ORF">KMW28_05540</name>
</gene>
<reference evidence="2 3" key="1">
    <citation type="submission" date="2021-05" db="EMBL/GenBank/DDBJ databases">
        <title>Comparative genomic studies on the polysaccharide-degrading batcterial strains of the Flammeovirga genus.</title>
        <authorList>
            <person name="Zewei F."/>
            <person name="Zheng Z."/>
            <person name="Yu L."/>
            <person name="Ruyue G."/>
            <person name="Yanhong M."/>
            <person name="Yuanyuan C."/>
            <person name="Jingyan G."/>
            <person name="Wenjun H."/>
        </authorList>
    </citation>
    <scope>NUCLEOTIDE SEQUENCE [LARGE SCALE GENOMIC DNA]</scope>
    <source>
        <strain evidence="2 3">NBRC:100898</strain>
    </source>
</reference>
<dbReference type="Proteomes" id="UP000678679">
    <property type="component" value="Chromosome 1"/>
</dbReference>
<feature type="domain" description="DUF6985" evidence="1">
    <location>
        <begin position="45"/>
        <end position="171"/>
    </location>
</feature>